<dbReference type="Proteomes" id="UP001195914">
    <property type="component" value="Unassembled WGS sequence"/>
</dbReference>
<gene>
    <name evidence="2" type="ORF">X943_003553</name>
</gene>
<proteinExistence type="predicted"/>
<feature type="region of interest" description="Disordered" evidence="1">
    <location>
        <begin position="144"/>
        <end position="211"/>
    </location>
</feature>
<reference evidence="2" key="1">
    <citation type="journal article" date="2014" name="Nucleic Acids Res.">
        <title>The evolutionary dynamics of variant antigen genes in Babesia reveal a history of genomic innovation underlying host-parasite interaction.</title>
        <authorList>
            <person name="Jackson A.P."/>
            <person name="Otto T.D."/>
            <person name="Darby A."/>
            <person name="Ramaprasad A."/>
            <person name="Xia D."/>
            <person name="Echaide I.E."/>
            <person name="Farber M."/>
            <person name="Gahlot S."/>
            <person name="Gamble J."/>
            <person name="Gupta D."/>
            <person name="Gupta Y."/>
            <person name="Jackson L."/>
            <person name="Malandrin L."/>
            <person name="Malas T.B."/>
            <person name="Moussa E."/>
            <person name="Nair M."/>
            <person name="Reid A.J."/>
            <person name="Sanders M."/>
            <person name="Sharma J."/>
            <person name="Tracey A."/>
            <person name="Quail M.A."/>
            <person name="Weir W."/>
            <person name="Wastling J.M."/>
            <person name="Hall N."/>
            <person name="Willadsen P."/>
            <person name="Lingelbach K."/>
            <person name="Shiels B."/>
            <person name="Tait A."/>
            <person name="Berriman M."/>
            <person name="Allred D.R."/>
            <person name="Pain A."/>
        </authorList>
    </citation>
    <scope>NUCLEOTIDE SEQUENCE</scope>
    <source>
        <strain evidence="2">1802A</strain>
    </source>
</reference>
<name>A0AAD9GDJ2_BABDI</name>
<reference evidence="2" key="2">
    <citation type="submission" date="2021-05" db="EMBL/GenBank/DDBJ databases">
        <authorList>
            <person name="Pain A."/>
        </authorList>
    </citation>
    <scope>NUCLEOTIDE SEQUENCE</scope>
    <source>
        <strain evidence="2">1802A</strain>
    </source>
</reference>
<sequence length="512" mass="57822">MPSVPLPAEDFKAFAEHQKQLLFNETESFFARHNLHLKKYLLPVPLPEWAKSLDEVLDAGVEHEPYSTIYRHKHFMKTRVLHNWSYIETVWNVSEDPRNKNIPFDLRPLTKEILKQLDLTNSDILDPEFSGLLVTLNTGPFVEDTPPASSGIPVETDAEKDRKSSMPGAVVGDGGKCDDTSDNALNGDTKAPSSDHVEAKEASEKSDSVGSKNAPVVKSKIIAGALVECLMTNERCIRCIWCHPSLSKHSSRILLQAFLPRLMLEMFNVPSVMTDDGPSTYHKFAYAMHNDLDMFPRQCWLLLASIKKMSLPRHYEPSTFGEHPVELEYGECHMDEAGHLLLPEFSGIVDDGVLMSVGTECSVRSVSCNCYTEKLKKSMDSQAWLDRLVGCTESYMCIMLPKRIERESLGLHVRDGWRDLVASALDRPLLEELLDLLPMSARDQCSYLYDPSVATMTVRCDANLNSDLEEWCKLRRDDLIDVTSDTEAYMHVEVDDDEFSLSNSAKRTRSRV</sequence>
<evidence type="ECO:0000313" key="3">
    <source>
        <dbReference type="Proteomes" id="UP001195914"/>
    </source>
</evidence>
<organism evidence="2 3">
    <name type="scientific">Babesia divergens</name>
    <dbReference type="NCBI Taxonomy" id="32595"/>
    <lineage>
        <taxon>Eukaryota</taxon>
        <taxon>Sar</taxon>
        <taxon>Alveolata</taxon>
        <taxon>Apicomplexa</taxon>
        <taxon>Aconoidasida</taxon>
        <taxon>Piroplasmida</taxon>
        <taxon>Babesiidae</taxon>
        <taxon>Babesia</taxon>
    </lineage>
</organism>
<evidence type="ECO:0000256" key="1">
    <source>
        <dbReference type="SAM" id="MobiDB-lite"/>
    </source>
</evidence>
<dbReference type="AlphaFoldDB" id="A0AAD9GDJ2"/>
<protein>
    <submittedName>
        <fullName evidence="2">Uncharacterized protein</fullName>
    </submittedName>
</protein>
<accession>A0AAD9GDJ2</accession>
<dbReference type="EMBL" id="JAHBMH010000044">
    <property type="protein sequence ID" value="KAK1936448.1"/>
    <property type="molecule type" value="Genomic_DNA"/>
</dbReference>
<evidence type="ECO:0000313" key="2">
    <source>
        <dbReference type="EMBL" id="KAK1936448.1"/>
    </source>
</evidence>
<comment type="caution">
    <text evidence="2">The sequence shown here is derived from an EMBL/GenBank/DDBJ whole genome shotgun (WGS) entry which is preliminary data.</text>
</comment>
<keyword evidence="3" id="KW-1185">Reference proteome</keyword>
<feature type="compositionally biased region" description="Basic and acidic residues" evidence="1">
    <location>
        <begin position="193"/>
        <end position="207"/>
    </location>
</feature>